<name>A0ABN6MGZ8_9ACTN</name>
<dbReference type="SUPFAM" id="SSF142338">
    <property type="entry name" value="CofD-like"/>
    <property type="match status" value="1"/>
</dbReference>
<dbReference type="InterPro" id="IPR038136">
    <property type="entry name" value="CofD-like_dom_sf"/>
</dbReference>
<dbReference type="RefSeq" id="WP_102378192.1">
    <property type="nucleotide sequence ID" value="NZ_AP025564.1"/>
</dbReference>
<comment type="subcellular location">
    <subcellularLocation>
        <location evidence="2">Cytoplasm</location>
    </subcellularLocation>
</comment>
<proteinExistence type="inferred from homology"/>
<dbReference type="PANTHER" id="PTHR30135">
    <property type="entry name" value="UNCHARACTERIZED PROTEIN YVCK-RELATED"/>
    <property type="match status" value="1"/>
</dbReference>
<organism evidence="3 4">
    <name type="scientific">Raoultibacter timonensis</name>
    <dbReference type="NCBI Taxonomy" id="1907662"/>
    <lineage>
        <taxon>Bacteria</taxon>
        <taxon>Bacillati</taxon>
        <taxon>Actinomycetota</taxon>
        <taxon>Coriobacteriia</taxon>
        <taxon>Eggerthellales</taxon>
        <taxon>Eggerthellaceae</taxon>
        <taxon>Raoultibacter</taxon>
    </lineage>
</organism>
<evidence type="ECO:0000256" key="1">
    <source>
        <dbReference type="ARBA" id="ARBA00022490"/>
    </source>
</evidence>
<accession>A0ABN6MGZ8</accession>
<sequence>MMGHPFSQDPSNTAAFAAISGSEPLVSGNQHIRAVVIGGGTGAPVSIRTLLSMGFETSAVVAMADDGGSTGILREEANVTPPGDVRKCLAAFAADANDPLTRAFKYRFEFAQNHTLGNLMLSALEDATGSFPEAIAICEKLLDARGRVYPSTLDRVTLCAQTRDGSRLMGQANACRSSTALQYVWLQASREPEPYGPALEAIRNADLIVLGPGSLFTSIIPNLLVPGIVEAIKTSKGRTLFVCSLADMQGETWGLSAKEHVSALMDHGMRGLLDYVLVHAPEPLRPEDALSESYNAAVGEGDRVSTMSELGDAQLSGRVRPVAVSYADVQAIQAEGPVVVARNLVDPQRPTWHDPRALRAAFAGVMRLCRSPRR</sequence>
<reference evidence="3 4" key="1">
    <citation type="submission" date="2022-01" db="EMBL/GenBank/DDBJ databases">
        <title>Novel bile acid biosynthetic pathways are enriched in the microbiome of centenarians.</title>
        <authorList>
            <person name="Sato Y."/>
            <person name="Atarashi K."/>
            <person name="Plichta R.D."/>
            <person name="Arai Y."/>
            <person name="Sasajima S."/>
            <person name="Kearney M.S."/>
            <person name="Suda W."/>
            <person name="Takeshita K."/>
            <person name="Sasaki T."/>
            <person name="Okamoto S."/>
            <person name="Skelly N.A."/>
            <person name="Okamura Y."/>
            <person name="Vlamakis H."/>
            <person name="Li Y."/>
            <person name="Tanoue T."/>
            <person name="Takei H."/>
            <person name="Nittono H."/>
            <person name="Narushima S."/>
            <person name="Irie J."/>
            <person name="Itoh H."/>
            <person name="Moriya K."/>
            <person name="Sugiura Y."/>
            <person name="Suematsu M."/>
            <person name="Moritoki N."/>
            <person name="Shibata S."/>
            <person name="Littman R.D."/>
            <person name="Fischbach A.M."/>
            <person name="Uwamino Y."/>
            <person name="Inoue T."/>
            <person name="Honda A."/>
            <person name="Hattori M."/>
            <person name="Murai T."/>
            <person name="Xavier J.R."/>
            <person name="Hirose N."/>
            <person name="Honda K."/>
        </authorList>
    </citation>
    <scope>NUCLEOTIDE SEQUENCE [LARGE SCALE GENOMIC DNA]</scope>
    <source>
        <strain evidence="3 4">CE91-St30</strain>
    </source>
</reference>
<keyword evidence="1 2" id="KW-0963">Cytoplasm</keyword>
<evidence type="ECO:0000313" key="3">
    <source>
        <dbReference type="EMBL" id="BDE96290.1"/>
    </source>
</evidence>
<dbReference type="CDD" id="cd07187">
    <property type="entry name" value="YvcK_like"/>
    <property type="match status" value="1"/>
</dbReference>
<comment type="similarity">
    <text evidence="2">Belongs to the gluconeogenesis factor family.</text>
</comment>
<dbReference type="PANTHER" id="PTHR30135:SF3">
    <property type="entry name" value="GLUCONEOGENESIS FACTOR-RELATED"/>
    <property type="match status" value="1"/>
</dbReference>
<keyword evidence="4" id="KW-1185">Reference proteome</keyword>
<dbReference type="Gene3D" id="3.40.50.10680">
    <property type="entry name" value="CofD-like domains"/>
    <property type="match status" value="1"/>
</dbReference>
<comment type="function">
    <text evidence="2">Required for morphogenesis under gluconeogenic growth conditions.</text>
</comment>
<dbReference type="EMBL" id="AP025564">
    <property type="protein sequence ID" value="BDE96290.1"/>
    <property type="molecule type" value="Genomic_DNA"/>
</dbReference>
<evidence type="ECO:0000256" key="2">
    <source>
        <dbReference type="HAMAP-Rule" id="MF_00973"/>
    </source>
</evidence>
<protein>
    <recommendedName>
        <fullName evidence="2">Putative gluconeogenesis factor</fullName>
    </recommendedName>
</protein>
<dbReference type="Proteomes" id="UP001320544">
    <property type="component" value="Chromosome"/>
</dbReference>
<dbReference type="NCBIfam" id="TIGR01826">
    <property type="entry name" value="CofD_related"/>
    <property type="match status" value="1"/>
</dbReference>
<evidence type="ECO:0000313" key="4">
    <source>
        <dbReference type="Proteomes" id="UP001320544"/>
    </source>
</evidence>
<dbReference type="HAMAP" id="MF_00973">
    <property type="entry name" value="Gluconeogen_factor"/>
    <property type="match status" value="1"/>
</dbReference>
<dbReference type="InterPro" id="IPR010119">
    <property type="entry name" value="Gluconeogen_factor"/>
</dbReference>
<gene>
    <name evidence="3" type="ORF">CE91St30_16230</name>
</gene>
<dbReference type="Pfam" id="PF01933">
    <property type="entry name" value="CofD"/>
    <property type="match status" value="1"/>
</dbReference>
<dbReference type="InterPro" id="IPR002882">
    <property type="entry name" value="CofD"/>
</dbReference>